<dbReference type="InterPro" id="IPR052531">
    <property type="entry name" value="CarD-like_regulator"/>
</dbReference>
<evidence type="ECO:0000313" key="2">
    <source>
        <dbReference type="EMBL" id="HIU28323.1"/>
    </source>
</evidence>
<dbReference type="PANTHER" id="PTHR38447:SF1">
    <property type="entry name" value="RNA POLYMERASE-BINDING TRANSCRIPTION FACTOR CARD"/>
    <property type="match status" value="1"/>
</dbReference>
<sequence>MFSVGAKIVHPMHGAGTIQKIEEKEILGVVKRYYILKLPCNDMSVMIPVDAEASVGIREIVDESVIENAVRVLRQESTKMDKNWNRRYRENMEKLKTGDILAVAEVVRNLMRVNREKSLSSGEAKMLANARQILISEIILSCHITQKEAEKLVEDAV</sequence>
<dbReference type="InterPro" id="IPR048792">
    <property type="entry name" value="CarD_C"/>
</dbReference>
<organism evidence="2 3">
    <name type="scientific">Candidatus Fimisoma avicola</name>
    <dbReference type="NCBI Taxonomy" id="2840826"/>
    <lineage>
        <taxon>Bacteria</taxon>
        <taxon>Bacillati</taxon>
        <taxon>Bacillota</taxon>
        <taxon>Clostridia</taxon>
        <taxon>Eubacteriales</taxon>
        <taxon>Candidatus Fimisoma</taxon>
    </lineage>
</organism>
<dbReference type="InterPro" id="IPR042215">
    <property type="entry name" value="CarD-like_C"/>
</dbReference>
<name>A0A9D1I6Y1_9FIRM</name>
<dbReference type="SMART" id="SM01058">
    <property type="entry name" value="CarD_TRCF"/>
    <property type="match status" value="1"/>
</dbReference>
<comment type="caution">
    <text evidence="2">The sequence shown here is derived from an EMBL/GenBank/DDBJ whole genome shotgun (WGS) entry which is preliminary data.</text>
</comment>
<dbReference type="InterPro" id="IPR036101">
    <property type="entry name" value="CarD-like/TRCF_RID_sf"/>
</dbReference>
<proteinExistence type="predicted"/>
<dbReference type="Pfam" id="PF21095">
    <property type="entry name" value="CarD_C"/>
    <property type="match status" value="1"/>
</dbReference>
<feature type="domain" description="CarD-like/TRCF RNAP-interacting" evidence="1">
    <location>
        <begin position="1"/>
        <end position="111"/>
    </location>
</feature>
<dbReference type="Pfam" id="PF02559">
    <property type="entry name" value="CarD_TRCF_RID"/>
    <property type="match status" value="1"/>
</dbReference>
<dbReference type="EMBL" id="DVMO01000123">
    <property type="protein sequence ID" value="HIU28323.1"/>
    <property type="molecule type" value="Genomic_DNA"/>
</dbReference>
<dbReference type="GO" id="GO:0009303">
    <property type="term" value="P:rRNA transcription"/>
    <property type="evidence" value="ECO:0007669"/>
    <property type="project" value="TreeGrafter"/>
</dbReference>
<reference evidence="2" key="2">
    <citation type="journal article" date="2021" name="PeerJ">
        <title>Extensive microbial diversity within the chicken gut microbiome revealed by metagenomics and culture.</title>
        <authorList>
            <person name="Gilroy R."/>
            <person name="Ravi A."/>
            <person name="Getino M."/>
            <person name="Pursley I."/>
            <person name="Horton D.L."/>
            <person name="Alikhan N.F."/>
            <person name="Baker D."/>
            <person name="Gharbi K."/>
            <person name="Hall N."/>
            <person name="Watson M."/>
            <person name="Adriaenssens E.M."/>
            <person name="Foster-Nyarko E."/>
            <person name="Jarju S."/>
            <person name="Secka A."/>
            <person name="Antonio M."/>
            <person name="Oren A."/>
            <person name="Chaudhuri R.R."/>
            <person name="La Ragione R."/>
            <person name="Hildebrand F."/>
            <person name="Pallen M.J."/>
        </authorList>
    </citation>
    <scope>NUCLEOTIDE SEQUENCE</scope>
    <source>
        <strain evidence="2">11300</strain>
    </source>
</reference>
<dbReference type="Proteomes" id="UP000824091">
    <property type="component" value="Unassembled WGS sequence"/>
</dbReference>
<dbReference type="AlphaFoldDB" id="A0A9D1I6Y1"/>
<dbReference type="InterPro" id="IPR003711">
    <property type="entry name" value="CarD-like/TRCF_RID"/>
</dbReference>
<dbReference type="PANTHER" id="PTHR38447">
    <property type="entry name" value="TRANSCRIPTION FACTOR YDEB-RELATED"/>
    <property type="match status" value="1"/>
</dbReference>
<dbReference type="Gene3D" id="2.40.10.170">
    <property type="match status" value="1"/>
</dbReference>
<protein>
    <submittedName>
        <fullName evidence="2">CarD family transcriptional regulator</fullName>
    </submittedName>
</protein>
<evidence type="ECO:0000259" key="1">
    <source>
        <dbReference type="SMART" id="SM01058"/>
    </source>
</evidence>
<evidence type="ECO:0000313" key="3">
    <source>
        <dbReference type="Proteomes" id="UP000824091"/>
    </source>
</evidence>
<dbReference type="Gene3D" id="1.20.58.1290">
    <property type="entry name" value="CarD-like, C-terminal domain"/>
    <property type="match status" value="1"/>
</dbReference>
<dbReference type="SUPFAM" id="SSF141259">
    <property type="entry name" value="CarD-like"/>
    <property type="match status" value="1"/>
</dbReference>
<accession>A0A9D1I6Y1</accession>
<reference evidence="2" key="1">
    <citation type="submission" date="2020-10" db="EMBL/GenBank/DDBJ databases">
        <authorList>
            <person name="Gilroy R."/>
        </authorList>
    </citation>
    <scope>NUCLEOTIDE SEQUENCE</scope>
    <source>
        <strain evidence="2">11300</strain>
    </source>
</reference>
<gene>
    <name evidence="2" type="ORF">IAD16_08090</name>
</gene>